<evidence type="ECO:0000256" key="4">
    <source>
        <dbReference type="ARBA" id="ARBA00022670"/>
    </source>
</evidence>
<comment type="subcellular location">
    <subcellularLocation>
        <location evidence="7">Membrane</location>
        <topology evidence="7">Single-pass type II membrane protein</topology>
    </subcellularLocation>
</comment>
<feature type="transmembrane region" description="Helical" evidence="7">
    <location>
        <begin position="25"/>
        <end position="44"/>
    </location>
</feature>
<reference evidence="10" key="1">
    <citation type="submission" date="2017-09" db="EMBL/GenBank/DDBJ databases">
        <title>Depth-based differentiation of microbial function through sediment-hosted aquifers and enrichment of novel symbionts in the deep terrestrial subsurface.</title>
        <authorList>
            <person name="Probst A.J."/>
            <person name="Ladd B."/>
            <person name="Jarett J.K."/>
            <person name="Geller-Mcgrath D.E."/>
            <person name="Sieber C.M.K."/>
            <person name="Emerson J.B."/>
            <person name="Anantharaman K."/>
            <person name="Thomas B.C."/>
            <person name="Malmstrom R."/>
            <person name="Stieglmeier M."/>
            <person name="Klingl A."/>
            <person name="Woyke T."/>
            <person name="Ryan C.M."/>
            <person name="Banfield J.F."/>
        </authorList>
    </citation>
    <scope>NUCLEOTIDE SEQUENCE [LARGE SCALE GENOMIC DNA]</scope>
</reference>
<dbReference type="InterPro" id="IPR019758">
    <property type="entry name" value="Pept_S26A_signal_pept_1_CS"/>
</dbReference>
<dbReference type="PANTHER" id="PTHR43390:SF1">
    <property type="entry name" value="CHLOROPLAST PROCESSING PEPTIDASE"/>
    <property type="match status" value="1"/>
</dbReference>
<dbReference type="SUPFAM" id="SSF51306">
    <property type="entry name" value="LexA/Signal peptidase"/>
    <property type="match status" value="1"/>
</dbReference>
<dbReference type="CDD" id="cd06530">
    <property type="entry name" value="S26_SPase_I"/>
    <property type="match status" value="1"/>
</dbReference>
<dbReference type="Proteomes" id="UP000229227">
    <property type="component" value="Unassembled WGS sequence"/>
</dbReference>
<feature type="active site" evidence="6">
    <location>
        <position position="96"/>
    </location>
</feature>
<gene>
    <name evidence="9" type="primary">lepB</name>
    <name evidence="9" type="ORF">COS91_07175</name>
</gene>
<comment type="catalytic activity">
    <reaction evidence="1 7">
        <text>Cleavage of hydrophobic, N-terminal signal or leader sequences from secreted and periplasmic proteins.</text>
        <dbReference type="EC" id="3.4.21.89"/>
    </reaction>
</comment>
<evidence type="ECO:0000256" key="5">
    <source>
        <dbReference type="ARBA" id="ARBA00022801"/>
    </source>
</evidence>
<organism evidence="9 10">
    <name type="scientific">Candidatus Desantisbacteria bacterium CG07_land_8_20_14_0_80_39_15</name>
    <dbReference type="NCBI Taxonomy" id="1974549"/>
    <lineage>
        <taxon>Bacteria</taxon>
        <taxon>Candidatus Desantisiibacteriota</taxon>
    </lineage>
</organism>
<dbReference type="InterPro" id="IPR019756">
    <property type="entry name" value="Pept_S26A_signal_pept_1_Ser-AS"/>
</dbReference>
<evidence type="ECO:0000256" key="6">
    <source>
        <dbReference type="PIRSR" id="PIRSR600223-1"/>
    </source>
</evidence>
<feature type="domain" description="Peptidase S26" evidence="8">
    <location>
        <begin position="23"/>
        <end position="184"/>
    </location>
</feature>
<evidence type="ECO:0000256" key="7">
    <source>
        <dbReference type="RuleBase" id="RU362042"/>
    </source>
</evidence>
<dbReference type="PROSITE" id="PS00501">
    <property type="entry name" value="SPASE_I_1"/>
    <property type="match status" value="1"/>
</dbReference>
<dbReference type="InterPro" id="IPR036286">
    <property type="entry name" value="LexA/Signal_pep-like_sf"/>
</dbReference>
<dbReference type="GO" id="GO:0016020">
    <property type="term" value="C:membrane"/>
    <property type="evidence" value="ECO:0007669"/>
    <property type="project" value="UniProtKB-SubCell"/>
</dbReference>
<keyword evidence="5 7" id="KW-0378">Hydrolase</keyword>
<comment type="caution">
    <text evidence="9">The sequence shown here is derived from an EMBL/GenBank/DDBJ whole genome shotgun (WGS) entry which is preliminary data.</text>
</comment>
<evidence type="ECO:0000256" key="1">
    <source>
        <dbReference type="ARBA" id="ARBA00000677"/>
    </source>
</evidence>
<dbReference type="NCBIfam" id="TIGR02227">
    <property type="entry name" value="sigpep_I_bact"/>
    <property type="match status" value="1"/>
</dbReference>
<feature type="active site" evidence="6">
    <location>
        <position position="53"/>
    </location>
</feature>
<keyword evidence="7" id="KW-0472">Membrane</keyword>
<keyword evidence="4 7" id="KW-0645">Protease</keyword>
<dbReference type="PANTHER" id="PTHR43390">
    <property type="entry name" value="SIGNAL PEPTIDASE I"/>
    <property type="match status" value="1"/>
</dbReference>
<dbReference type="GO" id="GO:0009003">
    <property type="term" value="F:signal peptidase activity"/>
    <property type="evidence" value="ECO:0007669"/>
    <property type="project" value="UniProtKB-EC"/>
</dbReference>
<dbReference type="InterPro" id="IPR000223">
    <property type="entry name" value="Pept_S26A_signal_pept_1"/>
</dbReference>
<dbReference type="Pfam" id="PF10502">
    <property type="entry name" value="Peptidase_S26"/>
    <property type="match status" value="1"/>
</dbReference>
<dbReference type="AlphaFoldDB" id="A0A2M6ZEU8"/>
<evidence type="ECO:0000259" key="8">
    <source>
        <dbReference type="Pfam" id="PF10502"/>
    </source>
</evidence>
<protein>
    <recommendedName>
        <fullName evidence="3 7">Signal peptidase I</fullName>
        <ecNumber evidence="3 7">3.4.21.89</ecNumber>
    </recommendedName>
</protein>
<evidence type="ECO:0000313" key="9">
    <source>
        <dbReference type="EMBL" id="PIU50919.1"/>
    </source>
</evidence>
<dbReference type="Gene3D" id="2.10.109.10">
    <property type="entry name" value="Umud Fragment, subunit A"/>
    <property type="match status" value="1"/>
</dbReference>
<accession>A0A2M6ZEU8</accession>
<dbReference type="GO" id="GO:0004252">
    <property type="term" value="F:serine-type endopeptidase activity"/>
    <property type="evidence" value="ECO:0007669"/>
    <property type="project" value="InterPro"/>
</dbReference>
<comment type="similarity">
    <text evidence="2 7">Belongs to the peptidase S26 family.</text>
</comment>
<keyword evidence="7" id="KW-0812">Transmembrane</keyword>
<keyword evidence="7" id="KW-1133">Transmembrane helix</keyword>
<dbReference type="PRINTS" id="PR00727">
    <property type="entry name" value="LEADERPTASE"/>
</dbReference>
<dbReference type="GO" id="GO:0006465">
    <property type="term" value="P:signal peptide processing"/>
    <property type="evidence" value="ECO:0007669"/>
    <property type="project" value="InterPro"/>
</dbReference>
<evidence type="ECO:0000256" key="2">
    <source>
        <dbReference type="ARBA" id="ARBA00009370"/>
    </source>
</evidence>
<dbReference type="EC" id="3.4.21.89" evidence="3 7"/>
<dbReference type="EMBL" id="PEWN01000116">
    <property type="protein sequence ID" value="PIU50919.1"/>
    <property type="molecule type" value="Genomic_DNA"/>
</dbReference>
<evidence type="ECO:0000256" key="3">
    <source>
        <dbReference type="ARBA" id="ARBA00013208"/>
    </source>
</evidence>
<dbReference type="InterPro" id="IPR019533">
    <property type="entry name" value="Peptidase_S26"/>
</dbReference>
<sequence>MLAAVFYRIVIRRKTFYLPKEAKEWIEVIVFAGFLAFNIRVFAVQAYKIPSGSMIPTFQVGDHLFVSKFNYWFKMPERGDIVVFKFPEDPKKDFIKRVIAVESDTVQIVNKQVFVNGAALIEPYKMHCDPMLIPGEPRDNFRPLSVPKGYLFMIGDNRDKSYDSRFWGFLPKENLKGRALFIYWPFTRVRIIK</sequence>
<evidence type="ECO:0000313" key="10">
    <source>
        <dbReference type="Proteomes" id="UP000229227"/>
    </source>
</evidence>
<proteinExistence type="inferred from homology"/>
<name>A0A2M6ZEU8_9BACT</name>
<dbReference type="PROSITE" id="PS00761">
    <property type="entry name" value="SPASE_I_3"/>
    <property type="match status" value="1"/>
</dbReference>